<feature type="domain" description="CNNM transmembrane" evidence="14">
    <location>
        <begin position="3"/>
        <end position="206"/>
    </location>
</feature>
<feature type="transmembrane region" description="Helical" evidence="12">
    <location>
        <begin position="6"/>
        <end position="26"/>
    </location>
</feature>
<protein>
    <submittedName>
        <fullName evidence="15">Hemolysin family protein</fullName>
    </submittedName>
</protein>
<keyword evidence="6 10" id="KW-1133">Transmembrane helix</keyword>
<dbReference type="InterPro" id="IPR000644">
    <property type="entry name" value="CBS_dom"/>
</dbReference>
<dbReference type="AlphaFoldDB" id="A0AAP3ETB6"/>
<evidence type="ECO:0000256" key="5">
    <source>
        <dbReference type="ARBA" id="ARBA00022737"/>
    </source>
</evidence>
<reference evidence="15" key="1">
    <citation type="submission" date="2023-06" db="EMBL/GenBank/DDBJ databases">
        <title>lsaBGC provides a comprehensive framework for evolutionary analysis of biosynthetic gene clusters within focal taxa.</title>
        <authorList>
            <person name="Salamzade R."/>
            <person name="Sandstrom S."/>
            <person name="Kalan L.R."/>
        </authorList>
    </citation>
    <scope>NUCLEOTIDE SEQUENCE</scope>
    <source>
        <strain evidence="15">P3-SID899</strain>
    </source>
</reference>
<proteinExistence type="inferred from homology"/>
<dbReference type="Gene3D" id="3.10.580.10">
    <property type="entry name" value="CBS-domain"/>
    <property type="match status" value="1"/>
</dbReference>
<organism evidence="15 16">
    <name type="scientific">Micrococcus luteus</name>
    <name type="common">Micrococcus lysodeikticus</name>
    <dbReference type="NCBI Taxonomy" id="1270"/>
    <lineage>
        <taxon>Bacteria</taxon>
        <taxon>Bacillati</taxon>
        <taxon>Actinomycetota</taxon>
        <taxon>Actinomycetes</taxon>
        <taxon>Micrococcales</taxon>
        <taxon>Micrococcaceae</taxon>
        <taxon>Micrococcus</taxon>
    </lineage>
</organism>
<dbReference type="Pfam" id="PF01595">
    <property type="entry name" value="CNNM"/>
    <property type="match status" value="1"/>
</dbReference>
<evidence type="ECO:0000256" key="11">
    <source>
        <dbReference type="SAM" id="MobiDB-lite"/>
    </source>
</evidence>
<evidence type="ECO:0000256" key="7">
    <source>
        <dbReference type="ARBA" id="ARBA00023122"/>
    </source>
</evidence>
<dbReference type="InterPro" id="IPR016169">
    <property type="entry name" value="FAD-bd_PCMH_sub2"/>
</dbReference>
<dbReference type="InterPro" id="IPR036318">
    <property type="entry name" value="FAD-bd_PCMH-like_sf"/>
</dbReference>
<dbReference type="SUPFAM" id="SSF56176">
    <property type="entry name" value="FAD-binding/transporter-associated domain-like"/>
    <property type="match status" value="1"/>
</dbReference>
<evidence type="ECO:0000256" key="9">
    <source>
        <dbReference type="PROSITE-ProRule" id="PRU00703"/>
    </source>
</evidence>
<evidence type="ECO:0000259" key="14">
    <source>
        <dbReference type="PROSITE" id="PS51846"/>
    </source>
</evidence>
<keyword evidence="3" id="KW-1003">Cell membrane</keyword>
<evidence type="ECO:0000256" key="8">
    <source>
        <dbReference type="ARBA" id="ARBA00023136"/>
    </source>
</evidence>
<dbReference type="PANTHER" id="PTHR43099">
    <property type="entry name" value="UPF0053 PROTEIN YRKA"/>
    <property type="match status" value="1"/>
</dbReference>
<dbReference type="InterPro" id="IPR051676">
    <property type="entry name" value="UPF0053_domain"/>
</dbReference>
<dbReference type="SUPFAM" id="SSF54631">
    <property type="entry name" value="CBS-domain pair"/>
    <property type="match status" value="1"/>
</dbReference>
<keyword evidence="8 10" id="KW-0472">Membrane</keyword>
<feature type="transmembrane region" description="Helical" evidence="12">
    <location>
        <begin position="143"/>
        <end position="161"/>
    </location>
</feature>
<feature type="domain" description="CBS" evidence="13">
    <location>
        <begin position="287"/>
        <end position="344"/>
    </location>
</feature>
<dbReference type="RefSeq" id="WP_065573015.1">
    <property type="nucleotide sequence ID" value="NZ_CP176570.1"/>
</dbReference>
<evidence type="ECO:0000256" key="3">
    <source>
        <dbReference type="ARBA" id="ARBA00022475"/>
    </source>
</evidence>
<comment type="similarity">
    <text evidence="2">Belongs to the UPF0053 family.</text>
</comment>
<dbReference type="GO" id="GO:0005886">
    <property type="term" value="C:plasma membrane"/>
    <property type="evidence" value="ECO:0007669"/>
    <property type="project" value="UniProtKB-SubCell"/>
</dbReference>
<dbReference type="Proteomes" id="UP001205867">
    <property type="component" value="Unassembled WGS sequence"/>
</dbReference>
<evidence type="ECO:0000259" key="13">
    <source>
        <dbReference type="PROSITE" id="PS51371"/>
    </source>
</evidence>
<accession>A0AAP3ETB6</accession>
<dbReference type="CDD" id="cd04590">
    <property type="entry name" value="CBS_pair_CorC_HlyC_assoc"/>
    <property type="match status" value="1"/>
</dbReference>
<dbReference type="PANTHER" id="PTHR43099:SF6">
    <property type="entry name" value="UPF0053 PROTEIN RV1842C"/>
    <property type="match status" value="1"/>
</dbReference>
<feature type="transmembrane region" description="Helical" evidence="12">
    <location>
        <begin position="62"/>
        <end position="82"/>
    </location>
</feature>
<dbReference type="InterPro" id="IPR046342">
    <property type="entry name" value="CBS_dom_sf"/>
</dbReference>
<evidence type="ECO:0000256" key="10">
    <source>
        <dbReference type="PROSITE-ProRule" id="PRU01193"/>
    </source>
</evidence>
<name>A0AAP3ETB6_MICLU</name>
<evidence type="ECO:0000256" key="6">
    <source>
        <dbReference type="ARBA" id="ARBA00022989"/>
    </source>
</evidence>
<keyword evidence="7 9" id="KW-0129">CBS domain</keyword>
<evidence type="ECO:0000313" key="15">
    <source>
        <dbReference type="EMBL" id="MCV7627805.1"/>
    </source>
</evidence>
<keyword evidence="4 10" id="KW-0812">Transmembrane</keyword>
<comment type="caution">
    <text evidence="15">The sequence shown here is derived from an EMBL/GenBank/DDBJ whole genome shotgun (WGS) entry which is preliminary data.</text>
</comment>
<sequence>MDPVLTLILGSLIILAIIAANGFFVAQEFAYMSVDRVRLQTAAKAGDRAAARALQVTRRTSFMLSGAQLGITVTGLMVGYVAEPMVGAALTELLGGTALPSEVVIAISTLGVLMVATLVQMIIGELYPKNLAIANPEPLARALARPTQIYLGLFGWLIWVFDKAAEVLLKLLRIEPVHDVDSTATAEDLDRIALDSRASGSLPAEVSVLIDRVLDFPDQDVQHAMVPRSRVDEVQPQTSLAQVRDLMATGHTRYPVISNEHEPLGVVHLTDLLGETRMAPDTPVSALMRPALVLPTMMSLPDAARELDGSGQQMACIVDEFGGFVGVLTVEDLAEELVGELTDEHDLHPQEEITATGLHSWVLSAEAHLDELERLVGHPLPVTEAESAAGLTIDALGRLPREGEVITIDLPEDPRDFGAEEVYDRHLQVEVLSIRRRVPARLRIHLIEVPRSDTAGSHAAHEAQPDATTDEER</sequence>
<dbReference type="InterPro" id="IPR044751">
    <property type="entry name" value="Ion_transp-like_CBS"/>
</dbReference>
<dbReference type="Pfam" id="PF03471">
    <property type="entry name" value="CorC_HlyC"/>
    <property type="match status" value="1"/>
</dbReference>
<comment type="subcellular location">
    <subcellularLocation>
        <location evidence="1">Cell membrane</location>
        <topology evidence="1">Multi-pass membrane protein</topology>
    </subcellularLocation>
</comment>
<dbReference type="Gene3D" id="3.30.465.10">
    <property type="match status" value="1"/>
</dbReference>
<dbReference type="InterPro" id="IPR002550">
    <property type="entry name" value="CNNM"/>
</dbReference>
<dbReference type="PROSITE" id="PS51846">
    <property type="entry name" value="CNNM"/>
    <property type="match status" value="1"/>
</dbReference>
<dbReference type="SMART" id="SM01091">
    <property type="entry name" value="CorC_HlyC"/>
    <property type="match status" value="1"/>
</dbReference>
<evidence type="ECO:0000256" key="12">
    <source>
        <dbReference type="SAM" id="Phobius"/>
    </source>
</evidence>
<dbReference type="InterPro" id="IPR005170">
    <property type="entry name" value="Transptr-assoc_dom"/>
</dbReference>
<evidence type="ECO:0000256" key="4">
    <source>
        <dbReference type="ARBA" id="ARBA00022692"/>
    </source>
</evidence>
<evidence type="ECO:0000256" key="2">
    <source>
        <dbReference type="ARBA" id="ARBA00006337"/>
    </source>
</evidence>
<dbReference type="EMBL" id="JALXKZ020000001">
    <property type="protein sequence ID" value="MCV7627805.1"/>
    <property type="molecule type" value="Genomic_DNA"/>
</dbReference>
<evidence type="ECO:0000313" key="16">
    <source>
        <dbReference type="Proteomes" id="UP001205867"/>
    </source>
</evidence>
<dbReference type="GO" id="GO:0050660">
    <property type="term" value="F:flavin adenine dinucleotide binding"/>
    <property type="evidence" value="ECO:0007669"/>
    <property type="project" value="InterPro"/>
</dbReference>
<feature type="transmembrane region" description="Helical" evidence="12">
    <location>
        <begin position="102"/>
        <end position="123"/>
    </location>
</feature>
<feature type="region of interest" description="Disordered" evidence="11">
    <location>
        <begin position="453"/>
        <end position="473"/>
    </location>
</feature>
<feature type="domain" description="CBS" evidence="13">
    <location>
        <begin position="225"/>
        <end position="284"/>
    </location>
</feature>
<gene>
    <name evidence="15" type="ORF">M3A82_000380</name>
</gene>
<evidence type="ECO:0000256" key="1">
    <source>
        <dbReference type="ARBA" id="ARBA00004651"/>
    </source>
</evidence>
<keyword evidence="5" id="KW-0677">Repeat</keyword>
<dbReference type="PROSITE" id="PS51371">
    <property type="entry name" value="CBS"/>
    <property type="match status" value="2"/>
</dbReference>
<dbReference type="Pfam" id="PF00571">
    <property type="entry name" value="CBS"/>
    <property type="match status" value="2"/>
</dbReference>